<dbReference type="CDD" id="cd12885">
    <property type="entry name" value="SPRY_RanBP_like"/>
    <property type="match status" value="1"/>
</dbReference>
<feature type="domain" description="B30.2/SPRY" evidence="1">
    <location>
        <begin position="74"/>
        <end position="227"/>
    </location>
</feature>
<evidence type="ECO:0000313" key="3">
    <source>
        <dbReference type="WBParaSite" id="GPLIN_001310900"/>
    </source>
</evidence>
<organism evidence="2 3">
    <name type="scientific">Globodera pallida</name>
    <name type="common">Potato cyst nematode worm</name>
    <name type="synonym">Heterodera pallida</name>
    <dbReference type="NCBI Taxonomy" id="36090"/>
    <lineage>
        <taxon>Eukaryota</taxon>
        <taxon>Metazoa</taxon>
        <taxon>Ecdysozoa</taxon>
        <taxon>Nematoda</taxon>
        <taxon>Chromadorea</taxon>
        <taxon>Rhabditida</taxon>
        <taxon>Tylenchina</taxon>
        <taxon>Tylenchomorpha</taxon>
        <taxon>Tylenchoidea</taxon>
        <taxon>Heteroderidae</taxon>
        <taxon>Heteroderinae</taxon>
        <taxon>Globodera</taxon>
    </lineage>
</organism>
<dbReference type="InterPro" id="IPR044736">
    <property type="entry name" value="Gid1/RanBPM/SPLA_SPRY"/>
</dbReference>
<name>A0A183CJQ3_GLOPA</name>
<reference evidence="2" key="1">
    <citation type="submission" date="2014-05" db="EMBL/GenBank/DDBJ databases">
        <title>The genome and life-stage specific transcriptomes of Globodera pallida elucidate key aspects of plant parasitism by a cyst nematode.</title>
        <authorList>
            <person name="Cotton J.A."/>
            <person name="Lilley C.J."/>
            <person name="Jones L.M."/>
            <person name="Kikuchi T."/>
            <person name="Reid A.J."/>
            <person name="Thorpe P."/>
            <person name="Tsai I.J."/>
            <person name="Beasley H."/>
            <person name="Blok V."/>
            <person name="Cock P.J.A."/>
            <person name="Van den Akker S.E."/>
            <person name="Holroyd N."/>
            <person name="Hunt M."/>
            <person name="Mantelin S."/>
            <person name="Naghra H."/>
            <person name="Pain A."/>
            <person name="Palomares-Rius J.E."/>
            <person name="Zarowiecki M."/>
            <person name="Berriman M."/>
            <person name="Jones J.T."/>
            <person name="Urwin P.E."/>
        </authorList>
    </citation>
    <scope>NUCLEOTIDE SEQUENCE [LARGE SCALE GENOMIC DNA]</scope>
    <source>
        <strain evidence="2">Lindley</strain>
    </source>
</reference>
<evidence type="ECO:0000313" key="2">
    <source>
        <dbReference type="Proteomes" id="UP000050741"/>
    </source>
</evidence>
<reference evidence="3" key="2">
    <citation type="submission" date="2016-06" db="UniProtKB">
        <authorList>
            <consortium name="WormBaseParasite"/>
        </authorList>
    </citation>
    <scope>IDENTIFICATION</scope>
</reference>
<dbReference type="PROSITE" id="PS50188">
    <property type="entry name" value="B302_SPRY"/>
    <property type="match status" value="1"/>
</dbReference>
<dbReference type="InterPro" id="IPR001870">
    <property type="entry name" value="B30.2/SPRY"/>
</dbReference>
<sequence length="227" mass="25851">MKEQREMDFAELEKQNNKFAEIEQKNSLQQEKVVRLEQYQKEQQQRRRRFPLELKCEVISALPFHHGRRMLLMCQSIVKNCIARVRKQKGQFENRWDPTACHYKLSLIGPDRLVVHYNGEWNGSVIAVKPMSKNPYFEVKIVKKKGDILIGLATKQMPLNSLVGPHEGTFAYDSWGILWGNAAEGCDHTDDGCPYIGDGIPSFGVGDVVGCGLNLAKPFLGYGRGRI</sequence>
<dbReference type="InterPro" id="IPR013320">
    <property type="entry name" value="ConA-like_dom_sf"/>
</dbReference>
<dbReference type="AlphaFoldDB" id="A0A183CJQ3"/>
<proteinExistence type="predicted"/>
<dbReference type="InterPro" id="IPR043136">
    <property type="entry name" value="B30.2/SPRY_sf"/>
</dbReference>
<dbReference type="SUPFAM" id="SSF49899">
    <property type="entry name" value="Concanavalin A-like lectins/glucanases"/>
    <property type="match status" value="1"/>
</dbReference>
<dbReference type="Pfam" id="PF00622">
    <property type="entry name" value="SPRY"/>
    <property type="match status" value="1"/>
</dbReference>
<evidence type="ECO:0000259" key="1">
    <source>
        <dbReference type="PROSITE" id="PS50188"/>
    </source>
</evidence>
<protein>
    <submittedName>
        <fullName evidence="3">B30.2/SPRY domain-containing protein</fullName>
    </submittedName>
</protein>
<dbReference type="Proteomes" id="UP000050741">
    <property type="component" value="Unassembled WGS sequence"/>
</dbReference>
<dbReference type="Gene3D" id="2.60.120.920">
    <property type="match status" value="1"/>
</dbReference>
<dbReference type="InterPro" id="IPR003877">
    <property type="entry name" value="SPRY_dom"/>
</dbReference>
<accession>A0A183CJQ3</accession>
<dbReference type="WBParaSite" id="GPLIN_001310900">
    <property type="protein sequence ID" value="GPLIN_001310900"/>
    <property type="gene ID" value="GPLIN_001310900"/>
</dbReference>
<keyword evidence="2" id="KW-1185">Reference proteome</keyword>